<evidence type="ECO:0000256" key="3">
    <source>
        <dbReference type="ARBA" id="ARBA00023163"/>
    </source>
</evidence>
<dbReference type="STRING" id="582680.RS86_01905"/>
<dbReference type="PANTHER" id="PTHR30055:SF234">
    <property type="entry name" value="HTH-TYPE TRANSCRIPTIONAL REGULATOR BETI"/>
    <property type="match status" value="1"/>
</dbReference>
<evidence type="ECO:0000256" key="2">
    <source>
        <dbReference type="ARBA" id="ARBA00023125"/>
    </source>
</evidence>
<proteinExistence type="predicted"/>
<dbReference type="InterPro" id="IPR025996">
    <property type="entry name" value="MT1864/Rv1816-like_C"/>
</dbReference>
<dbReference type="Gene3D" id="1.10.357.10">
    <property type="entry name" value="Tetracycline Repressor, domain 2"/>
    <property type="match status" value="1"/>
</dbReference>
<keyword evidence="3" id="KW-0804">Transcription</keyword>
<dbReference type="PANTHER" id="PTHR30055">
    <property type="entry name" value="HTH-TYPE TRANSCRIPTIONAL REGULATOR RUTR"/>
    <property type="match status" value="1"/>
</dbReference>
<dbReference type="InterPro" id="IPR001647">
    <property type="entry name" value="HTH_TetR"/>
</dbReference>
<evidence type="ECO:0000256" key="1">
    <source>
        <dbReference type="ARBA" id="ARBA00023015"/>
    </source>
</evidence>
<keyword evidence="7" id="KW-1185">Reference proteome</keyword>
<organism evidence="6 7">
    <name type="scientific">Microbacterium azadirachtae</name>
    <dbReference type="NCBI Taxonomy" id="582680"/>
    <lineage>
        <taxon>Bacteria</taxon>
        <taxon>Bacillati</taxon>
        <taxon>Actinomycetota</taxon>
        <taxon>Actinomycetes</taxon>
        <taxon>Micrococcales</taxon>
        <taxon>Microbacteriaceae</taxon>
        <taxon>Microbacterium</taxon>
    </lineage>
</organism>
<dbReference type="SUPFAM" id="SSF46689">
    <property type="entry name" value="Homeodomain-like"/>
    <property type="match status" value="1"/>
</dbReference>
<dbReference type="InterPro" id="IPR036271">
    <property type="entry name" value="Tet_transcr_reg_TetR-rel_C_sf"/>
</dbReference>
<evidence type="ECO:0000259" key="5">
    <source>
        <dbReference type="Pfam" id="PF13305"/>
    </source>
</evidence>
<feature type="domain" description="HTH tetR-type" evidence="4">
    <location>
        <begin position="18"/>
        <end position="64"/>
    </location>
</feature>
<accession>A0A0F0LP02</accession>
<evidence type="ECO:0000313" key="6">
    <source>
        <dbReference type="EMBL" id="KJL33246.1"/>
    </source>
</evidence>
<dbReference type="Proteomes" id="UP000033740">
    <property type="component" value="Unassembled WGS sequence"/>
</dbReference>
<keyword evidence="1" id="KW-0805">Transcription regulation</keyword>
<feature type="domain" description="HTH-type transcriptional regulator MT1864/Rv1816-like C-terminal" evidence="5">
    <location>
        <begin position="87"/>
        <end position="172"/>
    </location>
</feature>
<dbReference type="InterPro" id="IPR050109">
    <property type="entry name" value="HTH-type_TetR-like_transc_reg"/>
</dbReference>
<dbReference type="RefSeq" id="WP_045271994.1">
    <property type="nucleotide sequence ID" value="NZ_JYIX01000034.1"/>
</dbReference>
<gene>
    <name evidence="6" type="ORF">RS86_01905</name>
</gene>
<sequence length="188" mass="20243">MSPSTPPRTDPSERSRSIVRAARRVAEGEGWPAVTVRRLAAEIGFSQPILYRSFPGGRDEIVEQVMVAGFAEMAAELADPVGEGDRLAHVVRAYLAFARTHPALYEAMFEARTRIVFAAAETPAPLREAFGSFLGAVSAGAGDEQAAVVRAELLWSTLHGVARLAASERLDPALEEARLEGILALFRS</sequence>
<comment type="caution">
    <text evidence="6">The sequence shown here is derived from an EMBL/GenBank/DDBJ whole genome shotgun (WGS) entry which is preliminary data.</text>
</comment>
<dbReference type="PATRIC" id="fig|582680.6.peg.1973"/>
<dbReference type="EMBL" id="JYIX01000034">
    <property type="protein sequence ID" value="KJL33246.1"/>
    <property type="molecule type" value="Genomic_DNA"/>
</dbReference>
<name>A0A0F0LP02_9MICO</name>
<dbReference type="Pfam" id="PF13305">
    <property type="entry name" value="TetR_C_33"/>
    <property type="match status" value="1"/>
</dbReference>
<dbReference type="GO" id="GO:0000976">
    <property type="term" value="F:transcription cis-regulatory region binding"/>
    <property type="evidence" value="ECO:0007669"/>
    <property type="project" value="TreeGrafter"/>
</dbReference>
<dbReference type="AlphaFoldDB" id="A0A0F0LP02"/>
<protein>
    <submittedName>
        <fullName evidence="6">Bacterial regulatory protein, tetR family</fullName>
    </submittedName>
</protein>
<dbReference type="Pfam" id="PF00440">
    <property type="entry name" value="TetR_N"/>
    <property type="match status" value="1"/>
</dbReference>
<evidence type="ECO:0000313" key="7">
    <source>
        <dbReference type="Proteomes" id="UP000033740"/>
    </source>
</evidence>
<dbReference type="SUPFAM" id="SSF48498">
    <property type="entry name" value="Tetracyclin repressor-like, C-terminal domain"/>
    <property type="match status" value="1"/>
</dbReference>
<dbReference type="GO" id="GO:0003700">
    <property type="term" value="F:DNA-binding transcription factor activity"/>
    <property type="evidence" value="ECO:0007669"/>
    <property type="project" value="TreeGrafter"/>
</dbReference>
<keyword evidence="2" id="KW-0238">DNA-binding</keyword>
<dbReference type="InterPro" id="IPR009057">
    <property type="entry name" value="Homeodomain-like_sf"/>
</dbReference>
<reference evidence="6 7" key="1">
    <citation type="submission" date="2015-02" db="EMBL/GenBank/DDBJ databases">
        <title>Draft genome sequences of ten Microbacterium spp. with emphasis on heavy metal contaminated environments.</title>
        <authorList>
            <person name="Corretto E."/>
        </authorList>
    </citation>
    <scope>NUCLEOTIDE SEQUENCE [LARGE SCALE GENOMIC DNA]</scope>
    <source>
        <strain evidence="6 7">ARN176</strain>
    </source>
</reference>
<evidence type="ECO:0000259" key="4">
    <source>
        <dbReference type="Pfam" id="PF00440"/>
    </source>
</evidence>